<sequence length="105" mass="12036">MASFIATEKMEAVFVKLSLQFYAFKSNFDFFSNPNQAMSVWLYKHTMTYVLQIKPCTSGYRISVKGCDELVVRPVSTPTELALFIALFSVDLNVSCKKYQIFTSY</sequence>
<evidence type="ECO:0000313" key="2">
    <source>
        <dbReference type="Proteomes" id="UP000266723"/>
    </source>
</evidence>
<gene>
    <name evidence="1" type="ORF">DY000_02059017</name>
</gene>
<organism evidence="1 2">
    <name type="scientific">Brassica cretica</name>
    <name type="common">Mustard</name>
    <dbReference type="NCBI Taxonomy" id="69181"/>
    <lineage>
        <taxon>Eukaryota</taxon>
        <taxon>Viridiplantae</taxon>
        <taxon>Streptophyta</taxon>
        <taxon>Embryophyta</taxon>
        <taxon>Tracheophyta</taxon>
        <taxon>Spermatophyta</taxon>
        <taxon>Magnoliopsida</taxon>
        <taxon>eudicotyledons</taxon>
        <taxon>Gunneridae</taxon>
        <taxon>Pentapetalae</taxon>
        <taxon>rosids</taxon>
        <taxon>malvids</taxon>
        <taxon>Brassicales</taxon>
        <taxon>Brassicaceae</taxon>
        <taxon>Brassiceae</taxon>
        <taxon>Brassica</taxon>
    </lineage>
</organism>
<dbReference type="Proteomes" id="UP000266723">
    <property type="component" value="Unassembled WGS sequence"/>
</dbReference>
<protein>
    <submittedName>
        <fullName evidence="1">Uncharacterized protein</fullName>
    </submittedName>
</protein>
<proteinExistence type="predicted"/>
<comment type="caution">
    <text evidence="1">The sequence shown here is derived from an EMBL/GenBank/DDBJ whole genome shotgun (WGS) entry which is preliminary data.</text>
</comment>
<evidence type="ECO:0000313" key="1">
    <source>
        <dbReference type="EMBL" id="KAF3520448.1"/>
    </source>
</evidence>
<dbReference type="EMBL" id="QGKV02001556">
    <property type="protein sequence ID" value="KAF3520448.1"/>
    <property type="molecule type" value="Genomic_DNA"/>
</dbReference>
<keyword evidence="2" id="KW-1185">Reference proteome</keyword>
<reference evidence="1 2" key="1">
    <citation type="journal article" date="2020" name="BMC Genomics">
        <title>Intraspecific diversification of the crop wild relative Brassica cretica Lam. using demographic model selection.</title>
        <authorList>
            <person name="Kioukis A."/>
            <person name="Michalopoulou V.A."/>
            <person name="Briers L."/>
            <person name="Pirintsos S."/>
            <person name="Studholme D.J."/>
            <person name="Pavlidis P."/>
            <person name="Sarris P.F."/>
        </authorList>
    </citation>
    <scope>NUCLEOTIDE SEQUENCE [LARGE SCALE GENOMIC DNA]</scope>
    <source>
        <strain evidence="2">cv. PFS-1207/04</strain>
    </source>
</reference>
<accession>A0ABQ7B2K7</accession>
<name>A0ABQ7B2K7_BRACR</name>